<dbReference type="Pfam" id="PF00528">
    <property type="entry name" value="BPD_transp_1"/>
    <property type="match status" value="1"/>
</dbReference>
<evidence type="ECO:0000256" key="3">
    <source>
        <dbReference type="ARBA" id="ARBA00022692"/>
    </source>
</evidence>
<dbReference type="RefSeq" id="WP_107562211.1">
    <property type="nucleotide sequence ID" value="NZ_NVQC01000022.1"/>
</dbReference>
<dbReference type="EMBL" id="NVQC01000022">
    <property type="protein sequence ID" value="PTL35579.1"/>
    <property type="molecule type" value="Genomic_DNA"/>
</dbReference>
<feature type="transmembrane region" description="Helical" evidence="8">
    <location>
        <begin position="77"/>
        <end position="96"/>
    </location>
</feature>
<feature type="transmembrane region" description="Helical" evidence="8">
    <location>
        <begin position="135"/>
        <end position="161"/>
    </location>
</feature>
<comment type="similarity">
    <text evidence="8">Belongs to the binding-protein-dependent transport system permease family.</text>
</comment>
<evidence type="ECO:0000256" key="7">
    <source>
        <dbReference type="ARBA" id="ARBA00035652"/>
    </source>
</evidence>
<dbReference type="SUPFAM" id="SSF53850">
    <property type="entry name" value="Periplasmic binding protein-like II"/>
    <property type="match status" value="1"/>
</dbReference>
<gene>
    <name evidence="10" type="ORF">CLG94_07305</name>
</gene>
<evidence type="ECO:0000259" key="9">
    <source>
        <dbReference type="PROSITE" id="PS50928"/>
    </source>
</evidence>
<accession>A0A2T4TWU2</accession>
<comment type="similarity">
    <text evidence="6">In the C-terminal section; belongs to the OsmX family.</text>
</comment>
<dbReference type="CDD" id="cd13613">
    <property type="entry name" value="PBP2_Opu_like_2"/>
    <property type="match status" value="1"/>
</dbReference>
<evidence type="ECO:0000256" key="5">
    <source>
        <dbReference type="ARBA" id="ARBA00023136"/>
    </source>
</evidence>
<reference evidence="11" key="2">
    <citation type="journal article" date="2018" name="Environ. Microbiol.">
        <title>Bloom of a denitrifying methanotroph, 'Candidatus Methylomirabilis limnetica', in a deep stratified lake.</title>
        <authorList>
            <person name="Graf J.S."/>
            <person name="Mayr M.J."/>
            <person name="Marchant H.K."/>
            <person name="Tienken D."/>
            <person name="Hach P.F."/>
            <person name="Brand A."/>
            <person name="Schubert C.J."/>
            <person name="Kuypers M.M."/>
            <person name="Milucka J."/>
        </authorList>
    </citation>
    <scope>NUCLEOTIDE SEQUENCE [LARGE SCALE GENOMIC DNA]</scope>
    <source>
        <strain evidence="11">Zug</strain>
    </source>
</reference>
<evidence type="ECO:0000313" key="10">
    <source>
        <dbReference type="EMBL" id="PTL35579.1"/>
    </source>
</evidence>
<dbReference type="PANTHER" id="PTHR30177:SF4">
    <property type="entry name" value="OSMOPROTECTANT IMPORT PERMEASE PROTEIN OSMW"/>
    <property type="match status" value="1"/>
</dbReference>
<dbReference type="InterPro" id="IPR007210">
    <property type="entry name" value="ABC_Gly_betaine_transp_sub-bd"/>
</dbReference>
<dbReference type="GO" id="GO:0043190">
    <property type="term" value="C:ATP-binding cassette (ABC) transporter complex"/>
    <property type="evidence" value="ECO:0007669"/>
    <property type="project" value="InterPro"/>
</dbReference>
<keyword evidence="2 8" id="KW-0813">Transport</keyword>
<evidence type="ECO:0000256" key="4">
    <source>
        <dbReference type="ARBA" id="ARBA00022989"/>
    </source>
</evidence>
<feature type="transmembrane region" description="Helical" evidence="8">
    <location>
        <begin position="181"/>
        <end position="200"/>
    </location>
</feature>
<keyword evidence="11" id="KW-1185">Reference proteome</keyword>
<sequence length="517" mass="54699">MTLINFWVAHRADMLGAIAQHLLLTLVATAAAIAIAVPLGIVAARRPRLGAVLLTFANIAQTVPSLAMFGFLVAAPLIGGVGARSALLVLILYALLPVMRNTVAGIQGIDRAARDAGVALGMTPKQLLLQVELPLAMPTMVAGVRVAAVGGVGAATIAAAIGAGGLGDYIFRGLSMTEPTLILAGAVPAALLALAVDASLGWLERAMTPGATRSRRVTARALVATGIALTLIVMGSFAVSGRWGPRVIIGSKNFSEQIILGELLAQVIERTTDLRVERRLNLGGTFISDQALRSGAIDAYVEYTGTALTAIFHQPTSRDHADVLARVIAAYAATDRTVLPSLGFNNTFAILVRAAEARRLNLTTISDAVAHTPSWKAAFGYEFLEREDGYKGLVQTYGLRFAETPHVMDLTLSYRALAGGSVDLIAGDATNGLIKGLDLTMLEDDRRYFPPYDAIPVVRTQTLAAHPALRTAIERLAGRISAEAMRQMNYDVDVSHRDAAVVAREFLDQLGLQSPAR</sequence>
<dbReference type="GO" id="GO:0031460">
    <property type="term" value="P:glycine betaine transport"/>
    <property type="evidence" value="ECO:0007669"/>
    <property type="project" value="TreeGrafter"/>
</dbReference>
<dbReference type="SUPFAM" id="SSF161098">
    <property type="entry name" value="MetI-like"/>
    <property type="match status" value="1"/>
</dbReference>
<dbReference type="Gene3D" id="3.40.190.10">
    <property type="entry name" value="Periplasmic binding protein-like II"/>
    <property type="match status" value="1"/>
</dbReference>
<dbReference type="CDD" id="cd06261">
    <property type="entry name" value="TM_PBP2"/>
    <property type="match status" value="1"/>
</dbReference>
<keyword evidence="3 8" id="KW-0812">Transmembrane</keyword>
<comment type="similarity">
    <text evidence="7">In the N-terminal section; belongs to the binding-protein-dependent transport system permease family.</text>
</comment>
<feature type="transmembrane region" description="Helical" evidence="8">
    <location>
        <begin position="221"/>
        <end position="243"/>
    </location>
</feature>
<dbReference type="InterPro" id="IPR035906">
    <property type="entry name" value="MetI-like_sf"/>
</dbReference>
<proteinExistence type="inferred from homology"/>
<organism evidence="10 11">
    <name type="scientific">Candidatus Methylomirabilis limnetica</name>
    <dbReference type="NCBI Taxonomy" id="2033718"/>
    <lineage>
        <taxon>Bacteria</taxon>
        <taxon>Candidatus Methylomirabilota</taxon>
        <taxon>Candidatus Methylomirabilia</taxon>
        <taxon>Candidatus Methylomirabilales</taxon>
        <taxon>Candidatus Methylomirabilaceae</taxon>
        <taxon>Candidatus Methylomirabilis</taxon>
    </lineage>
</organism>
<dbReference type="GO" id="GO:0022857">
    <property type="term" value="F:transmembrane transporter activity"/>
    <property type="evidence" value="ECO:0007669"/>
    <property type="project" value="InterPro"/>
</dbReference>
<dbReference type="Gene3D" id="3.40.190.120">
    <property type="entry name" value="Osmoprotection protein (prox), domain 2"/>
    <property type="match status" value="1"/>
</dbReference>
<dbReference type="Proteomes" id="UP000241436">
    <property type="component" value="Unassembled WGS sequence"/>
</dbReference>
<dbReference type="PROSITE" id="PS50928">
    <property type="entry name" value="ABC_TM1"/>
    <property type="match status" value="1"/>
</dbReference>
<keyword evidence="4 8" id="KW-1133">Transmembrane helix</keyword>
<dbReference type="OrthoDB" id="9801163at2"/>
<evidence type="ECO:0000256" key="6">
    <source>
        <dbReference type="ARBA" id="ARBA00035642"/>
    </source>
</evidence>
<feature type="domain" description="ABC transmembrane type-1" evidence="9">
    <location>
        <begin position="18"/>
        <end position="200"/>
    </location>
</feature>
<reference evidence="10 11" key="1">
    <citation type="submission" date="2017-09" db="EMBL/GenBank/DDBJ databases">
        <title>Bloom of a denitrifying methanotroph, Candidatus Methylomirabilis limnetica, in a deep stratified lake.</title>
        <authorList>
            <person name="Graf J.S."/>
            <person name="Marchant H.K."/>
            <person name="Tienken D."/>
            <person name="Hach P.F."/>
            <person name="Brand A."/>
            <person name="Schubert C.J."/>
            <person name="Kuypers M.M."/>
            <person name="Milucka J."/>
        </authorList>
    </citation>
    <scope>NUCLEOTIDE SEQUENCE [LARGE SCALE GENOMIC DNA]</scope>
    <source>
        <strain evidence="10 11">Zug</strain>
    </source>
</reference>
<evidence type="ECO:0000256" key="8">
    <source>
        <dbReference type="RuleBase" id="RU363032"/>
    </source>
</evidence>
<dbReference type="InterPro" id="IPR051204">
    <property type="entry name" value="ABC_transp_perm/SBD"/>
</dbReference>
<dbReference type="FunFam" id="1.10.3720.10:FF:000001">
    <property type="entry name" value="Glycine betaine ABC transporter, permease"/>
    <property type="match status" value="1"/>
</dbReference>
<comment type="caution">
    <text evidence="10">The sequence shown here is derived from an EMBL/GenBank/DDBJ whole genome shotgun (WGS) entry which is preliminary data.</text>
</comment>
<dbReference type="AlphaFoldDB" id="A0A2T4TWU2"/>
<feature type="transmembrane region" description="Helical" evidence="8">
    <location>
        <begin position="51"/>
        <end position="71"/>
    </location>
</feature>
<evidence type="ECO:0000256" key="2">
    <source>
        <dbReference type="ARBA" id="ARBA00022448"/>
    </source>
</evidence>
<protein>
    <submittedName>
        <fullName evidence="10">Glycine/betaine ABC transporter substrate-binding protein</fullName>
    </submittedName>
</protein>
<comment type="subcellular location">
    <subcellularLocation>
        <location evidence="8">Cell membrane</location>
        <topology evidence="8">Multi-pass membrane protein</topology>
    </subcellularLocation>
    <subcellularLocation>
        <location evidence="1">Membrane</location>
        <topology evidence="1">Multi-pass membrane protein</topology>
    </subcellularLocation>
</comment>
<evidence type="ECO:0000313" key="11">
    <source>
        <dbReference type="Proteomes" id="UP000241436"/>
    </source>
</evidence>
<dbReference type="InterPro" id="IPR000515">
    <property type="entry name" value="MetI-like"/>
</dbReference>
<feature type="transmembrane region" description="Helical" evidence="8">
    <location>
        <begin position="22"/>
        <end position="44"/>
    </location>
</feature>
<keyword evidence="5 8" id="KW-0472">Membrane</keyword>
<name>A0A2T4TWU2_9BACT</name>
<dbReference type="Gene3D" id="1.10.3720.10">
    <property type="entry name" value="MetI-like"/>
    <property type="match status" value="1"/>
</dbReference>
<dbReference type="PANTHER" id="PTHR30177">
    <property type="entry name" value="GLYCINE BETAINE/L-PROLINE TRANSPORT SYSTEM PERMEASE PROTEIN PROW"/>
    <property type="match status" value="1"/>
</dbReference>
<evidence type="ECO:0000256" key="1">
    <source>
        <dbReference type="ARBA" id="ARBA00004141"/>
    </source>
</evidence>
<dbReference type="Pfam" id="PF04069">
    <property type="entry name" value="OpuAC"/>
    <property type="match status" value="1"/>
</dbReference>